<dbReference type="PANTHER" id="PTHR35372:SF2">
    <property type="entry name" value="SF3 HELICASE DOMAIN-CONTAINING PROTEIN"/>
    <property type="match status" value="1"/>
</dbReference>
<proteinExistence type="predicted"/>
<dbReference type="AlphaFoldDB" id="A0A3A8QDC8"/>
<organism evidence="3 4">
    <name type="scientific">Corallococcus aberystwythensis</name>
    <dbReference type="NCBI Taxonomy" id="2316722"/>
    <lineage>
        <taxon>Bacteria</taxon>
        <taxon>Pseudomonadati</taxon>
        <taxon>Myxococcota</taxon>
        <taxon>Myxococcia</taxon>
        <taxon>Myxococcales</taxon>
        <taxon>Cystobacterineae</taxon>
        <taxon>Myxococcaceae</taxon>
        <taxon>Corallococcus</taxon>
    </lineage>
</organism>
<dbReference type="InterPro" id="IPR009270">
    <property type="entry name" value="DUF927"/>
</dbReference>
<dbReference type="SUPFAM" id="SSF56747">
    <property type="entry name" value="Prim-pol domain"/>
    <property type="match status" value="1"/>
</dbReference>
<evidence type="ECO:0000259" key="2">
    <source>
        <dbReference type="SMART" id="SM00943"/>
    </source>
</evidence>
<evidence type="ECO:0000313" key="4">
    <source>
        <dbReference type="Proteomes" id="UP000267003"/>
    </source>
</evidence>
<dbReference type="InterPro" id="IPR051620">
    <property type="entry name" value="ORF904-like_C"/>
</dbReference>
<dbReference type="Pfam" id="PF18662">
    <property type="entry name" value="HTH_56"/>
    <property type="match status" value="1"/>
</dbReference>
<dbReference type="EMBL" id="RAWK01000107">
    <property type="protein sequence ID" value="RKH64285.1"/>
    <property type="molecule type" value="Genomic_DNA"/>
</dbReference>
<keyword evidence="4" id="KW-1185">Reference proteome</keyword>
<reference evidence="4" key="1">
    <citation type="submission" date="2018-09" db="EMBL/GenBank/DDBJ databases">
        <authorList>
            <person name="Livingstone P.G."/>
            <person name="Whitworth D.E."/>
        </authorList>
    </citation>
    <scope>NUCLEOTIDE SEQUENCE [LARGE SCALE GENOMIC DNA]</scope>
    <source>
        <strain evidence="4">AB050A</strain>
    </source>
</reference>
<name>A0A3A8QDC8_9BACT</name>
<dbReference type="Pfam" id="PF06048">
    <property type="entry name" value="DUF927"/>
    <property type="match status" value="1"/>
</dbReference>
<dbReference type="PANTHER" id="PTHR35372">
    <property type="entry name" value="ATP BINDING PROTEIN-RELATED"/>
    <property type="match status" value="1"/>
</dbReference>
<dbReference type="InterPro" id="IPR015330">
    <property type="entry name" value="DNA_primase/pol_bifunc_N"/>
</dbReference>
<evidence type="ECO:0000256" key="1">
    <source>
        <dbReference type="ARBA" id="ARBA00022801"/>
    </source>
</evidence>
<gene>
    <name evidence="3" type="ORF">D7W81_18790</name>
</gene>
<accession>A0A3A8QDC8</accession>
<keyword evidence="1" id="KW-0378">Hydrolase</keyword>
<feature type="domain" description="DNA primase/polymerase bifunctional N-terminal" evidence="2">
    <location>
        <begin position="30"/>
        <end position="209"/>
    </location>
</feature>
<dbReference type="CDD" id="cd04859">
    <property type="entry name" value="Prim_Pol"/>
    <property type="match status" value="1"/>
</dbReference>
<dbReference type="Proteomes" id="UP000267003">
    <property type="component" value="Unassembled WGS sequence"/>
</dbReference>
<dbReference type="SMART" id="SM00943">
    <property type="entry name" value="Prim-Pol"/>
    <property type="match status" value="1"/>
</dbReference>
<comment type="caution">
    <text evidence="3">The sequence shown here is derived from an EMBL/GenBank/DDBJ whole genome shotgun (WGS) entry which is preliminary data.</text>
</comment>
<dbReference type="Pfam" id="PF09250">
    <property type="entry name" value="Prim-Pol"/>
    <property type="match status" value="1"/>
</dbReference>
<dbReference type="GO" id="GO:0016787">
    <property type="term" value="F:hydrolase activity"/>
    <property type="evidence" value="ECO:0007669"/>
    <property type="project" value="UniProtKB-KW"/>
</dbReference>
<dbReference type="InterPro" id="IPR040538">
    <property type="entry name" value="Cch_HTH"/>
</dbReference>
<protein>
    <submittedName>
        <fullName evidence="3">DUF927 domain-containing protein</fullName>
    </submittedName>
</protein>
<evidence type="ECO:0000313" key="3">
    <source>
        <dbReference type="EMBL" id="RKH64285.1"/>
    </source>
</evidence>
<sequence>MGSPRFPSFALGCPVEASDPNSPPALEAAALEYAGRGWHVFPCFEPVRSPSGALICACPKGAECSQAGKHPRTRNGVKDATTDEAQIREWWQQWPFANVAIATGALSGVDVVDADAKADGVATLVKLEEERGELPDTVTARTSGGGCHVYFRHAGMVSKAGSLAPGIDTRGNGGYVIAPPSLHRTGARYAWLEGASPSEVPPAAAPQWVRDAAQAKRTRPTFAKGEAAVSMWQSPTGDGLTESQLWMRWHATSAPEHAAAVKRMKQGQPLFPAGHHEGNLWAFLSYLRFKAPEASDATLLRLLAPSVMAMNCAKHDLAHVAERLRRINEDYGAALAESALITAALRGTASSRSSTEAPPNPDAPPIADGWMAAPGYAIYDGQSLGIFKFTDKGNLSTIAAAPINITETGEDEHGTCYVTARWMYGHRERVETMPRAKVSGNEILELAGRGAPLTSSNSKKVQDFLQAQEQHCHASLPRVRIFTQSGWSHDMKSFVVGRQVIGEPGRVIMPGEAAFLDALESRGSADEHLRLMLAVRERGPFAEMAWAAGFAAPLLRLLGLRSMCLSIWGASGTGKSAVQATTTSVWGRPSGLKVSGDVSSAALQGELSRHRDLPTWIDDTQVTREGMTNLMAYIVGTETSGARATQTGELRARKTWRSLAFISGEKPLLQIGGAAGAKNRTLEVCAQPLGDAGLATLTHQGLEKHHGHAGPAFIRALMEHYTGAERLDELRELHRKLAAQMVTETTEQARYAALLVLADILARIHICGEANAHAQAAALEAGHAFCAAVLKESRETRTTADAAYDFIMSYVAANWAGFESPVPIKRPGMLMDDRDSSGRRVVAIFQTTMHDIAREGRFDTRQVMTELAAKGLVFKEEGHLTRKVSVAGKRVRAYCLVLDDEKAGAENAQRIHTLPSQMGKVTS</sequence>